<keyword evidence="7" id="KW-0378">Hydrolase</keyword>
<reference evidence="11 12" key="1">
    <citation type="journal article" date="2013" name="BMC Genomics">
        <title>The miniature genome of a carnivorous plant Genlisea aurea contains a low number of genes and short non-coding sequences.</title>
        <authorList>
            <person name="Leushkin E.V."/>
            <person name="Sutormin R.A."/>
            <person name="Nabieva E.R."/>
            <person name="Penin A.A."/>
            <person name="Kondrashov A.S."/>
            <person name="Logacheva M.D."/>
        </authorList>
    </citation>
    <scope>NUCLEOTIDE SEQUENCE [LARGE SCALE GENOMIC DNA]</scope>
</reference>
<dbReference type="InterPro" id="IPR032861">
    <property type="entry name" value="TAXi_N"/>
</dbReference>
<dbReference type="PANTHER" id="PTHR47967:SF128">
    <property type="entry name" value="ASPARTIC PROTEINASE CDR1-LIKE"/>
    <property type="match status" value="1"/>
</dbReference>
<keyword evidence="12" id="KW-1185">Reference proteome</keyword>
<evidence type="ECO:0000259" key="10">
    <source>
        <dbReference type="PROSITE" id="PS51767"/>
    </source>
</evidence>
<evidence type="ECO:0000256" key="6">
    <source>
        <dbReference type="ARBA" id="ARBA00022750"/>
    </source>
</evidence>
<dbReference type="EMBL" id="AUSU01000439">
    <property type="protein sequence ID" value="EPS73389.1"/>
    <property type="molecule type" value="Genomic_DNA"/>
</dbReference>
<dbReference type="PANTHER" id="PTHR47967">
    <property type="entry name" value="OS07G0603500 PROTEIN-RELATED"/>
    <property type="match status" value="1"/>
</dbReference>
<dbReference type="CDD" id="cd05476">
    <property type="entry name" value="pepsin_A_like_plant"/>
    <property type="match status" value="1"/>
</dbReference>
<dbReference type="InterPro" id="IPR033121">
    <property type="entry name" value="PEPTIDASE_A1"/>
</dbReference>
<evidence type="ECO:0000313" key="11">
    <source>
        <dbReference type="EMBL" id="EPS73389.1"/>
    </source>
</evidence>
<evidence type="ECO:0000256" key="1">
    <source>
        <dbReference type="ARBA" id="ARBA00004613"/>
    </source>
</evidence>
<feature type="non-terminal residue" evidence="11">
    <location>
        <position position="423"/>
    </location>
</feature>
<evidence type="ECO:0000256" key="8">
    <source>
        <dbReference type="ARBA" id="ARBA00023180"/>
    </source>
</evidence>
<dbReference type="PROSITE" id="PS00141">
    <property type="entry name" value="ASP_PROTEASE"/>
    <property type="match status" value="1"/>
</dbReference>
<organism evidence="11 12">
    <name type="scientific">Genlisea aurea</name>
    <dbReference type="NCBI Taxonomy" id="192259"/>
    <lineage>
        <taxon>Eukaryota</taxon>
        <taxon>Viridiplantae</taxon>
        <taxon>Streptophyta</taxon>
        <taxon>Embryophyta</taxon>
        <taxon>Tracheophyta</taxon>
        <taxon>Spermatophyta</taxon>
        <taxon>Magnoliopsida</taxon>
        <taxon>eudicotyledons</taxon>
        <taxon>Gunneridae</taxon>
        <taxon>Pentapetalae</taxon>
        <taxon>asterids</taxon>
        <taxon>lamiids</taxon>
        <taxon>Lamiales</taxon>
        <taxon>Lentibulariaceae</taxon>
        <taxon>Genlisea</taxon>
    </lineage>
</organism>
<feature type="signal peptide" evidence="9">
    <location>
        <begin position="1"/>
        <end position="20"/>
    </location>
</feature>
<dbReference type="Proteomes" id="UP000015453">
    <property type="component" value="Unassembled WGS sequence"/>
</dbReference>
<dbReference type="InterPro" id="IPR032799">
    <property type="entry name" value="TAXi_C"/>
</dbReference>
<evidence type="ECO:0000256" key="4">
    <source>
        <dbReference type="ARBA" id="ARBA00022670"/>
    </source>
</evidence>
<comment type="caution">
    <text evidence="11">The sequence shown here is derived from an EMBL/GenBank/DDBJ whole genome shotgun (WGS) entry which is preliminary data.</text>
</comment>
<dbReference type="GO" id="GO:0006508">
    <property type="term" value="P:proteolysis"/>
    <property type="evidence" value="ECO:0007669"/>
    <property type="project" value="UniProtKB-KW"/>
</dbReference>
<keyword evidence="6" id="KW-0064">Aspartyl protease</keyword>
<dbReference type="FunFam" id="2.40.70.10:FF:000016">
    <property type="entry name" value="Probable aspartic protease At2g35615"/>
    <property type="match status" value="1"/>
</dbReference>
<keyword evidence="8" id="KW-0325">Glycoprotein</keyword>
<feature type="domain" description="Peptidase A1" evidence="10">
    <location>
        <begin position="77"/>
        <end position="419"/>
    </location>
</feature>
<dbReference type="AlphaFoldDB" id="S8D0X5"/>
<comment type="similarity">
    <text evidence="2">Belongs to the peptidase A1 family.</text>
</comment>
<keyword evidence="5 9" id="KW-0732">Signal</keyword>
<dbReference type="InterPro" id="IPR051708">
    <property type="entry name" value="Plant_Aspart_Prot_A1"/>
</dbReference>
<evidence type="ECO:0000256" key="7">
    <source>
        <dbReference type="ARBA" id="ARBA00022801"/>
    </source>
</evidence>
<evidence type="ECO:0000256" key="5">
    <source>
        <dbReference type="ARBA" id="ARBA00022729"/>
    </source>
</evidence>
<dbReference type="InterPro" id="IPR021109">
    <property type="entry name" value="Peptidase_aspartic_dom_sf"/>
</dbReference>
<evidence type="ECO:0000256" key="3">
    <source>
        <dbReference type="ARBA" id="ARBA00022525"/>
    </source>
</evidence>
<dbReference type="Pfam" id="PF14543">
    <property type="entry name" value="TAXi_N"/>
    <property type="match status" value="1"/>
</dbReference>
<dbReference type="Gene3D" id="2.40.70.10">
    <property type="entry name" value="Acid Proteases"/>
    <property type="match status" value="2"/>
</dbReference>
<dbReference type="PROSITE" id="PS51767">
    <property type="entry name" value="PEPTIDASE_A1"/>
    <property type="match status" value="1"/>
</dbReference>
<evidence type="ECO:0000256" key="9">
    <source>
        <dbReference type="SAM" id="SignalP"/>
    </source>
</evidence>
<proteinExistence type="inferred from homology"/>
<comment type="subcellular location">
    <subcellularLocation>
        <location evidence="1">Secreted</location>
    </subcellularLocation>
</comment>
<keyword evidence="4" id="KW-0645">Protease</keyword>
<gene>
    <name evidence="11" type="ORF">M569_01371</name>
</gene>
<dbReference type="SUPFAM" id="SSF50630">
    <property type="entry name" value="Acid proteases"/>
    <property type="match status" value="1"/>
</dbReference>
<dbReference type="InterPro" id="IPR034161">
    <property type="entry name" value="Pepsin-like_plant"/>
</dbReference>
<sequence>SSSFFSILILSLLLISAVDSNGITLDLIHRDAKLTPRERISRAVSRSRARNSFLNSLISPSTTASFGSTVHANSGEYLMKIHLGTPPVEILAIADTGSDLTWTQCLPCDQCYQQQAPIFDPRRSQSYRTLPCSSPACDAAGSSSCGDRNQCNYQVNYGDQSYTIGDLAKDTLTFADGSGRRVGFPGFAFGCGHQNQGTFSGNGSGLFGLGRGEISIINQLSDSINGKFSYCLTLIDSSSPSKISFGTDATVSGNNTVTTPLARNNFQDTFYFLTLEGLSVGSRRFHHKTKPSDSSSASSEGNIIIDSGTTLTYLPQDLYDQLESALVETIVGKRVKDSQGVFGLCYAAPARNRFRAPPIVAHFRGADLVLDEISTFLEVEQGVICLTFVASGDVAIFGNLHQMNLHVGYDLVEKVVRFQPTDC</sequence>
<keyword evidence="3" id="KW-0964">Secreted</keyword>
<accession>S8D0X5</accession>
<evidence type="ECO:0000256" key="2">
    <source>
        <dbReference type="ARBA" id="ARBA00007447"/>
    </source>
</evidence>
<dbReference type="FunFam" id="2.40.70.10:FF:000050">
    <property type="entry name" value="Aspartic proteinase CDR1"/>
    <property type="match status" value="1"/>
</dbReference>
<evidence type="ECO:0000313" key="12">
    <source>
        <dbReference type="Proteomes" id="UP000015453"/>
    </source>
</evidence>
<feature type="non-terminal residue" evidence="11">
    <location>
        <position position="1"/>
    </location>
</feature>
<dbReference type="GO" id="GO:0004190">
    <property type="term" value="F:aspartic-type endopeptidase activity"/>
    <property type="evidence" value="ECO:0007669"/>
    <property type="project" value="UniProtKB-KW"/>
</dbReference>
<dbReference type="GO" id="GO:0005576">
    <property type="term" value="C:extracellular region"/>
    <property type="evidence" value="ECO:0007669"/>
    <property type="project" value="UniProtKB-SubCell"/>
</dbReference>
<name>S8D0X5_9LAMI</name>
<dbReference type="OrthoDB" id="2747330at2759"/>
<dbReference type="InterPro" id="IPR001969">
    <property type="entry name" value="Aspartic_peptidase_AS"/>
</dbReference>
<protein>
    <recommendedName>
        <fullName evidence="10">Peptidase A1 domain-containing protein</fullName>
    </recommendedName>
</protein>
<dbReference type="Pfam" id="PF14541">
    <property type="entry name" value="TAXi_C"/>
    <property type="match status" value="1"/>
</dbReference>
<dbReference type="MEROPS" id="A01.069"/>
<feature type="chain" id="PRO_5004549796" description="Peptidase A1 domain-containing protein" evidence="9">
    <location>
        <begin position="21"/>
        <end position="423"/>
    </location>
</feature>